<dbReference type="SUPFAM" id="SSF56059">
    <property type="entry name" value="Glutathione synthetase ATP-binding domain-like"/>
    <property type="match status" value="1"/>
</dbReference>
<evidence type="ECO:0000313" key="7">
    <source>
        <dbReference type="Proteomes" id="UP000824596"/>
    </source>
</evidence>
<dbReference type="InterPro" id="IPR011761">
    <property type="entry name" value="ATP-grasp"/>
</dbReference>
<evidence type="ECO:0000256" key="2">
    <source>
        <dbReference type="ARBA" id="ARBA00022741"/>
    </source>
</evidence>
<keyword evidence="2 4" id="KW-0547">Nucleotide-binding</keyword>
<accession>A0A9P8MTW6</accession>
<evidence type="ECO:0000256" key="3">
    <source>
        <dbReference type="ARBA" id="ARBA00022840"/>
    </source>
</evidence>
<gene>
    <name evidence="6" type="ORF">HRG_08150</name>
</gene>
<proteinExistence type="predicted"/>
<reference evidence="6" key="1">
    <citation type="submission" date="2021-09" db="EMBL/GenBank/DDBJ databases">
        <title>A high-quality genome of the endoparasitic fungus Hirsutella rhossiliensis with a comparison of Hirsutella genomes reveals transposable elements contributing to genome size variation.</title>
        <authorList>
            <person name="Lin R."/>
            <person name="Jiao Y."/>
            <person name="Sun X."/>
            <person name="Ling J."/>
            <person name="Xie B."/>
            <person name="Cheng X."/>
        </authorList>
    </citation>
    <scope>NUCLEOTIDE SEQUENCE</scope>
    <source>
        <strain evidence="6">HR02</strain>
    </source>
</reference>
<keyword evidence="1" id="KW-0436">Ligase</keyword>
<dbReference type="GO" id="GO:0016874">
    <property type="term" value="F:ligase activity"/>
    <property type="evidence" value="ECO:0007669"/>
    <property type="project" value="UniProtKB-KW"/>
</dbReference>
<dbReference type="Pfam" id="PF13535">
    <property type="entry name" value="ATP-grasp_4"/>
    <property type="match status" value="1"/>
</dbReference>
<dbReference type="PANTHER" id="PTHR43585">
    <property type="entry name" value="FUMIPYRROLE BIOSYNTHESIS PROTEIN C"/>
    <property type="match status" value="1"/>
</dbReference>
<evidence type="ECO:0000313" key="6">
    <source>
        <dbReference type="EMBL" id="KAH0960997.1"/>
    </source>
</evidence>
<dbReference type="Proteomes" id="UP000824596">
    <property type="component" value="Unassembled WGS sequence"/>
</dbReference>
<dbReference type="AlphaFoldDB" id="A0A9P8MTW6"/>
<dbReference type="PROSITE" id="PS50975">
    <property type="entry name" value="ATP_GRASP"/>
    <property type="match status" value="1"/>
</dbReference>
<keyword evidence="3 4" id="KW-0067">ATP-binding</keyword>
<sequence length="319" mass="34901">MIVKPSKGWSSECVSKVNSVDDLVVAVQKATGRHGGSAVVEPFFDGPEIDVNFVLLDGQVLFCEIADEQPSEADACDATVNDTFSAEGLTLPSALPHGEQELAKSTLHKILVDLGFRTGVFHVEGRMVNSRYEYRKLDAGLTDLVPKPAHRMPKQEPSCRLLEINARPPAYRVTLSTRHTYGVDFFAAHILASIGERERLALAAVPFDFGPAASSRAQNSQCWSRLIYISAPTEGIAKSEAPCEELKKRRPDLAKHVVLSNDYHKKGDKVALFTSGARTCVGHVLVGSGTSRREAIEIGEQIRRDFVFEVEDSARPKDG</sequence>
<protein>
    <submittedName>
        <fullName evidence="6">ATP-grasp domain-containing protein</fullName>
    </submittedName>
</protein>
<feature type="domain" description="ATP-grasp" evidence="5">
    <location>
        <begin position="1"/>
        <end position="194"/>
    </location>
</feature>
<dbReference type="GO" id="GO:0005524">
    <property type="term" value="F:ATP binding"/>
    <property type="evidence" value="ECO:0007669"/>
    <property type="project" value="UniProtKB-UniRule"/>
</dbReference>
<dbReference type="InterPro" id="IPR052032">
    <property type="entry name" value="ATP-dep_AA_Ligase"/>
</dbReference>
<name>A0A9P8MTW6_9HYPO</name>
<evidence type="ECO:0000256" key="4">
    <source>
        <dbReference type="PROSITE-ProRule" id="PRU00409"/>
    </source>
</evidence>
<dbReference type="GO" id="GO:0046872">
    <property type="term" value="F:metal ion binding"/>
    <property type="evidence" value="ECO:0007669"/>
    <property type="project" value="InterPro"/>
</dbReference>
<dbReference type="Gene3D" id="3.30.470.20">
    <property type="entry name" value="ATP-grasp fold, B domain"/>
    <property type="match status" value="1"/>
</dbReference>
<keyword evidence="7" id="KW-1185">Reference proteome</keyword>
<dbReference type="OrthoDB" id="434648at2759"/>
<organism evidence="6 7">
    <name type="scientific">Hirsutella rhossiliensis</name>
    <dbReference type="NCBI Taxonomy" id="111463"/>
    <lineage>
        <taxon>Eukaryota</taxon>
        <taxon>Fungi</taxon>
        <taxon>Dikarya</taxon>
        <taxon>Ascomycota</taxon>
        <taxon>Pezizomycotina</taxon>
        <taxon>Sordariomycetes</taxon>
        <taxon>Hypocreomycetidae</taxon>
        <taxon>Hypocreales</taxon>
        <taxon>Ophiocordycipitaceae</taxon>
        <taxon>Hirsutella</taxon>
    </lineage>
</organism>
<evidence type="ECO:0000256" key="1">
    <source>
        <dbReference type="ARBA" id="ARBA00022598"/>
    </source>
</evidence>
<dbReference type="PANTHER" id="PTHR43585:SF2">
    <property type="entry name" value="ATP-GRASP ENZYME FSQD"/>
    <property type="match status" value="1"/>
</dbReference>
<dbReference type="GeneID" id="68357279"/>
<comment type="caution">
    <text evidence="6">The sequence shown here is derived from an EMBL/GenBank/DDBJ whole genome shotgun (WGS) entry which is preliminary data.</text>
</comment>
<evidence type="ECO:0000259" key="5">
    <source>
        <dbReference type="PROSITE" id="PS50975"/>
    </source>
</evidence>
<dbReference type="EMBL" id="JAIZPD010000009">
    <property type="protein sequence ID" value="KAH0960997.1"/>
    <property type="molecule type" value="Genomic_DNA"/>
</dbReference>
<dbReference type="RefSeq" id="XP_044718510.1">
    <property type="nucleotide sequence ID" value="XM_044866621.1"/>
</dbReference>